<dbReference type="EMBL" id="CZVW01000016">
    <property type="protein sequence ID" value="CUT03504.1"/>
    <property type="molecule type" value="Genomic_DNA"/>
</dbReference>
<dbReference type="Gene3D" id="1.10.10.10">
    <property type="entry name" value="Winged helix-like DNA-binding domain superfamily/Winged helix DNA-binding domain"/>
    <property type="match status" value="1"/>
</dbReference>
<dbReference type="AlphaFoldDB" id="A0A0P1NXL4"/>
<keyword evidence="3" id="KW-1185">Reference proteome</keyword>
<dbReference type="RefSeq" id="WP_092350445.1">
    <property type="nucleotide sequence ID" value="NZ_CZVW01000016.1"/>
</dbReference>
<gene>
    <name evidence="2" type="ORF">JGI23_01490</name>
</gene>
<evidence type="ECO:0000256" key="1">
    <source>
        <dbReference type="SAM" id="MobiDB-lite"/>
    </source>
</evidence>
<proteinExistence type="predicted"/>
<evidence type="ECO:0000313" key="2">
    <source>
        <dbReference type="EMBL" id="CUT03504.1"/>
    </source>
</evidence>
<protein>
    <submittedName>
        <fullName evidence="2">Uncharacterized protein</fullName>
    </submittedName>
</protein>
<name>A0A0P1NXL4_9BACT</name>
<reference evidence="3" key="1">
    <citation type="submission" date="2015-11" db="EMBL/GenBank/DDBJ databases">
        <authorList>
            <person name="Varghese N."/>
        </authorList>
    </citation>
    <scope>NUCLEOTIDE SEQUENCE [LARGE SCALE GENOMIC DNA]</scope>
    <source>
        <strain evidence="3">JGI-23</strain>
    </source>
</reference>
<feature type="region of interest" description="Disordered" evidence="1">
    <location>
        <begin position="17"/>
        <end position="53"/>
    </location>
</feature>
<dbReference type="OrthoDB" id="9887678at2"/>
<organism evidence="2 3">
    <name type="scientific">Candidatus Chryseopegocella kryptomonas</name>
    <dbReference type="NCBI Taxonomy" id="1633643"/>
    <lineage>
        <taxon>Bacteria</taxon>
        <taxon>Pseudomonadati</taxon>
        <taxon>Candidatus Kryptoniota</taxon>
        <taxon>Candidatus Chryseopegocella</taxon>
    </lineage>
</organism>
<dbReference type="InterPro" id="IPR036388">
    <property type="entry name" value="WH-like_DNA-bd_sf"/>
</dbReference>
<feature type="compositionally biased region" description="Basic residues" evidence="1">
    <location>
        <begin position="28"/>
        <end position="37"/>
    </location>
</feature>
<sequence length="190" mass="21740">MAKQFKIEDSPLFQITLPDRQKRSLREKQKKSRKISKKNQISTSSPEGPKAPLEVIAPKESTATQTTHSSLQPLPPEIYKSLLDKIVKHQTPTEFIVYSTLLKFSKITSDPTSHDNLIITEPISINKIAQICNIAFKTAKRAIRNLINKKHISIFNTYNSKNHKPTEYKIEHNILPHITESSEQGETWNQ</sequence>
<accession>A0A0P1NXL4</accession>
<dbReference type="Proteomes" id="UP000199197">
    <property type="component" value="Unassembled WGS sequence"/>
</dbReference>
<evidence type="ECO:0000313" key="3">
    <source>
        <dbReference type="Proteomes" id="UP000199197"/>
    </source>
</evidence>